<dbReference type="InterPro" id="IPR051626">
    <property type="entry name" value="Oxidoreductase_gamma_subunit"/>
</dbReference>
<dbReference type="SUPFAM" id="SSF53323">
    <property type="entry name" value="Pyruvate-ferredoxin oxidoreductase, PFOR, domain III"/>
    <property type="match status" value="1"/>
</dbReference>
<evidence type="ECO:0000313" key="3">
    <source>
        <dbReference type="EMBL" id="RZD14199.1"/>
    </source>
</evidence>
<evidence type="ECO:0000256" key="1">
    <source>
        <dbReference type="ARBA" id="ARBA00023002"/>
    </source>
</evidence>
<keyword evidence="1" id="KW-0560">Oxidoreductase</keyword>
<dbReference type="Pfam" id="PF01558">
    <property type="entry name" value="POR"/>
    <property type="match status" value="1"/>
</dbReference>
<reference evidence="3 4" key="1">
    <citation type="submission" date="2019-01" db="EMBL/GenBank/DDBJ databases">
        <title>Insights into ecological role of a new deltaproteobacterial order Candidatus Sinidesulfobacterales (Sva0485) by metagenomics and metatranscriptomics.</title>
        <authorList>
            <person name="Tan S."/>
            <person name="Liu J."/>
            <person name="Fang Y."/>
            <person name="Hedlund B.P."/>
            <person name="Lian Z.H."/>
            <person name="Huang L.Y."/>
            <person name="Li J.T."/>
            <person name="Huang L.N."/>
            <person name="Li W.J."/>
            <person name="Jiang H.C."/>
            <person name="Dong H.L."/>
            <person name="Shu W.S."/>
        </authorList>
    </citation>
    <scope>NUCLEOTIDE SEQUENCE [LARGE SCALE GENOMIC DNA]</scope>
    <source>
        <strain evidence="3">AP3</strain>
    </source>
</reference>
<dbReference type="PANTHER" id="PTHR43366:SF1">
    <property type="entry name" value="PYRUVATE SYNTHASE SUBUNIT PORC"/>
    <property type="match status" value="1"/>
</dbReference>
<evidence type="ECO:0000313" key="4">
    <source>
        <dbReference type="Proteomes" id="UP000320813"/>
    </source>
</evidence>
<dbReference type="InterPro" id="IPR002869">
    <property type="entry name" value="Pyrv_flavodox_OxRed_cen"/>
</dbReference>
<feature type="domain" description="Pyruvate/ketoisovalerate oxidoreductase catalytic" evidence="2">
    <location>
        <begin position="10"/>
        <end position="178"/>
    </location>
</feature>
<dbReference type="InterPro" id="IPR011894">
    <property type="entry name" value="PorC_KorC"/>
</dbReference>
<dbReference type="Proteomes" id="UP000320813">
    <property type="component" value="Unassembled WGS sequence"/>
</dbReference>
<proteinExistence type="predicted"/>
<protein>
    <submittedName>
        <fullName evidence="3">Pyruvate ferredoxin oxidoreductase subunit gamma</fullName>
    </submittedName>
</protein>
<comment type="caution">
    <text evidence="3">The sequence shown here is derived from an EMBL/GenBank/DDBJ whole genome shotgun (WGS) entry which is preliminary data.</text>
</comment>
<dbReference type="NCBIfam" id="TIGR02175">
    <property type="entry name" value="PorC_KorC"/>
    <property type="match status" value="1"/>
</dbReference>
<dbReference type="InterPro" id="IPR019752">
    <property type="entry name" value="Pyrv/ketoisovalerate_OxRed_cat"/>
</dbReference>
<dbReference type="EMBL" id="SGBD01000004">
    <property type="protein sequence ID" value="RZD14199.1"/>
    <property type="molecule type" value="Genomic_DNA"/>
</dbReference>
<gene>
    <name evidence="3" type="ORF">EVJ47_07765</name>
</gene>
<dbReference type="PANTHER" id="PTHR43366">
    <property type="entry name" value="PYRUVATE SYNTHASE SUBUNIT PORC"/>
    <property type="match status" value="1"/>
</dbReference>
<sequence>MKEIRIHGRGGQGSVTMASILALSFFDDGNYCQAFPSFGSERTGAPVQAFARFSDKPIRTRHQIYDPNYVIVQDITLLKSVPVYKGLRENGKMLINSEAGIKDVINELGGVSEENVVLFPALKIALKILNKPIANTTLLGAFSAISGDVSIESIKKEIENRFGSKLGKPNAEAAQVAYNYIKGDRSGF</sequence>
<dbReference type="Gene3D" id="3.40.920.10">
    <property type="entry name" value="Pyruvate-ferredoxin oxidoreductase, PFOR, domain III"/>
    <property type="match status" value="1"/>
</dbReference>
<name>A0A519BA93_9DELT</name>
<keyword evidence="3" id="KW-0670">Pyruvate</keyword>
<organism evidence="3 4">
    <name type="scientific">Candidatus Acidulodesulfobacterium ferriphilum</name>
    <dbReference type="NCBI Taxonomy" id="2597223"/>
    <lineage>
        <taxon>Bacteria</taxon>
        <taxon>Deltaproteobacteria</taxon>
        <taxon>Candidatus Acidulodesulfobacterales</taxon>
        <taxon>Candidatus Acidulodesulfobacterium</taxon>
    </lineage>
</organism>
<dbReference type="GO" id="GO:0016625">
    <property type="term" value="F:oxidoreductase activity, acting on the aldehyde or oxo group of donors, iron-sulfur protein as acceptor"/>
    <property type="evidence" value="ECO:0007669"/>
    <property type="project" value="InterPro"/>
</dbReference>
<evidence type="ECO:0000259" key="2">
    <source>
        <dbReference type="Pfam" id="PF01558"/>
    </source>
</evidence>
<accession>A0A519BA93</accession>
<dbReference type="AlphaFoldDB" id="A0A519BA93"/>
<dbReference type="NCBIfam" id="NF006321">
    <property type="entry name" value="PRK08534.1"/>
    <property type="match status" value="1"/>
</dbReference>